<dbReference type="SUPFAM" id="SSF53474">
    <property type="entry name" value="alpha/beta-Hydrolases"/>
    <property type="match status" value="1"/>
</dbReference>
<evidence type="ECO:0000259" key="1">
    <source>
        <dbReference type="Pfam" id="PF07859"/>
    </source>
</evidence>
<keyword evidence="3" id="KW-1185">Reference proteome</keyword>
<reference evidence="2 3" key="1">
    <citation type="submission" date="2023-08" db="EMBL/GenBank/DDBJ databases">
        <title>Black Yeasts Isolated from many extreme environments.</title>
        <authorList>
            <person name="Coleine C."/>
            <person name="Stajich J.E."/>
            <person name="Selbmann L."/>
        </authorList>
    </citation>
    <scope>NUCLEOTIDE SEQUENCE [LARGE SCALE GENOMIC DNA]</scope>
    <source>
        <strain evidence="2 3">CCFEE 5885</strain>
    </source>
</reference>
<dbReference type="Pfam" id="PF07859">
    <property type="entry name" value="Abhydrolase_3"/>
    <property type="match status" value="1"/>
</dbReference>
<protein>
    <recommendedName>
        <fullName evidence="1">Alpha/beta hydrolase fold-3 domain-containing protein</fullName>
    </recommendedName>
</protein>
<evidence type="ECO:0000313" key="2">
    <source>
        <dbReference type="EMBL" id="KAK5089615.1"/>
    </source>
</evidence>
<evidence type="ECO:0000313" key="3">
    <source>
        <dbReference type="Proteomes" id="UP001345013"/>
    </source>
</evidence>
<dbReference type="Gene3D" id="3.40.50.1820">
    <property type="entry name" value="alpha/beta hydrolase"/>
    <property type="match status" value="1"/>
</dbReference>
<dbReference type="InterPro" id="IPR029058">
    <property type="entry name" value="AB_hydrolase_fold"/>
</dbReference>
<comment type="caution">
    <text evidence="2">The sequence shown here is derived from an EMBL/GenBank/DDBJ whole genome shotgun (WGS) entry which is preliminary data.</text>
</comment>
<feature type="domain" description="Alpha/beta hydrolase fold-3" evidence="1">
    <location>
        <begin position="1"/>
        <end position="41"/>
    </location>
</feature>
<dbReference type="Proteomes" id="UP001345013">
    <property type="component" value="Unassembled WGS sequence"/>
</dbReference>
<proteinExistence type="predicted"/>
<dbReference type="InterPro" id="IPR013094">
    <property type="entry name" value="AB_hydrolase_3"/>
</dbReference>
<accession>A0ABR0K7L1</accession>
<gene>
    <name evidence="2" type="ORF">LTR24_006076</name>
</gene>
<dbReference type="EMBL" id="JAVRRG010000074">
    <property type="protein sequence ID" value="KAK5089615.1"/>
    <property type="molecule type" value="Genomic_DNA"/>
</dbReference>
<sequence>MVTAEKDVFRDDGTLLDELLRQSGVVSKLDHYEGLPHYFHMFPTLPVAHEMMAASVEGVRFLLGKQRPL</sequence>
<organism evidence="2 3">
    <name type="scientific">Lithohypha guttulata</name>
    <dbReference type="NCBI Taxonomy" id="1690604"/>
    <lineage>
        <taxon>Eukaryota</taxon>
        <taxon>Fungi</taxon>
        <taxon>Dikarya</taxon>
        <taxon>Ascomycota</taxon>
        <taxon>Pezizomycotina</taxon>
        <taxon>Eurotiomycetes</taxon>
        <taxon>Chaetothyriomycetidae</taxon>
        <taxon>Chaetothyriales</taxon>
        <taxon>Trichomeriaceae</taxon>
        <taxon>Lithohypha</taxon>
    </lineage>
</organism>
<name>A0ABR0K7L1_9EURO</name>